<dbReference type="AlphaFoldDB" id="A0A7N0TDP0"/>
<evidence type="ECO:0000256" key="1">
    <source>
        <dbReference type="SAM" id="Phobius"/>
    </source>
</evidence>
<evidence type="ECO:0008006" key="4">
    <source>
        <dbReference type="Google" id="ProtNLM"/>
    </source>
</evidence>
<evidence type="ECO:0000313" key="2">
    <source>
        <dbReference type="EnsemblPlants" id="Kaladp0033s0051.1.v1.1.CDS.1"/>
    </source>
</evidence>
<sequence>MDFLSHWGSTKGIHVMAVDGIVTVNSLFTVAAFLGLTTTDPSTTLVDASHNPKCVAGKSISENLVSCHVYSFASFLFSSLIASALKQAIKFRTSEGGGPTNEARVNIGLLRLGIVVSATGSVTGCGFLMLALVALVEVKLGTLACWSTYSLAAVVPLVVLVPSALLIYVCIVFHAFIR</sequence>
<keyword evidence="1" id="KW-1133">Transmembrane helix</keyword>
<dbReference type="OMA" id="ICIELHA"/>
<feature type="transmembrane region" description="Helical" evidence="1">
    <location>
        <begin position="12"/>
        <end position="36"/>
    </location>
</feature>
<keyword evidence="1" id="KW-0812">Transmembrane</keyword>
<dbReference type="Gramene" id="Kaladp0033s0051.1.v1.1">
    <property type="protein sequence ID" value="Kaladp0033s0051.1.v1.1.CDS.1"/>
    <property type="gene ID" value="Kaladp0033s0051.v1.1"/>
</dbReference>
<reference evidence="2" key="1">
    <citation type="submission" date="2021-01" db="UniProtKB">
        <authorList>
            <consortium name="EnsemblPlants"/>
        </authorList>
    </citation>
    <scope>IDENTIFICATION</scope>
</reference>
<dbReference type="PANTHER" id="PTHR33430:SF9">
    <property type="entry name" value="MATERNAL EFFECT EMBRYO ARREST 60"/>
    <property type="match status" value="1"/>
</dbReference>
<evidence type="ECO:0000313" key="3">
    <source>
        <dbReference type="Proteomes" id="UP000594263"/>
    </source>
</evidence>
<dbReference type="Proteomes" id="UP000594263">
    <property type="component" value="Unplaced"/>
</dbReference>
<accession>A0A7N0TDP0</accession>
<protein>
    <recommendedName>
        <fullName evidence="4">Maternal effect embryo arrest 60</fullName>
    </recommendedName>
</protein>
<organism evidence="2 3">
    <name type="scientific">Kalanchoe fedtschenkoi</name>
    <name type="common">Lavender scallops</name>
    <name type="synonym">South American air plant</name>
    <dbReference type="NCBI Taxonomy" id="63787"/>
    <lineage>
        <taxon>Eukaryota</taxon>
        <taxon>Viridiplantae</taxon>
        <taxon>Streptophyta</taxon>
        <taxon>Embryophyta</taxon>
        <taxon>Tracheophyta</taxon>
        <taxon>Spermatophyta</taxon>
        <taxon>Magnoliopsida</taxon>
        <taxon>eudicotyledons</taxon>
        <taxon>Gunneridae</taxon>
        <taxon>Pentapetalae</taxon>
        <taxon>Saxifragales</taxon>
        <taxon>Crassulaceae</taxon>
        <taxon>Kalanchoe</taxon>
    </lineage>
</organism>
<dbReference type="EnsemblPlants" id="Kaladp0033s0051.1.v1.1">
    <property type="protein sequence ID" value="Kaladp0033s0051.1.v1.1.CDS.1"/>
    <property type="gene ID" value="Kaladp0033s0051.v1.1"/>
</dbReference>
<dbReference type="PANTHER" id="PTHR33430">
    <property type="entry name" value="MATERNAL EFFECT EMBRYO ARREST PROTEIN"/>
    <property type="match status" value="1"/>
</dbReference>
<keyword evidence="1" id="KW-0472">Membrane</keyword>
<feature type="transmembrane region" description="Helical" evidence="1">
    <location>
        <begin position="148"/>
        <end position="177"/>
    </location>
</feature>
<name>A0A7N0TDP0_KALFE</name>
<proteinExistence type="predicted"/>
<feature type="transmembrane region" description="Helical" evidence="1">
    <location>
        <begin position="109"/>
        <end position="136"/>
    </location>
</feature>
<keyword evidence="3" id="KW-1185">Reference proteome</keyword>